<organism evidence="2 3">
    <name type="scientific">bacterium (Candidatus Blackallbacteria) CG17_big_fil_post_rev_8_21_14_2_50_48_46</name>
    <dbReference type="NCBI Taxonomy" id="2014261"/>
    <lineage>
        <taxon>Bacteria</taxon>
        <taxon>Candidatus Blackallbacteria</taxon>
    </lineage>
</organism>
<dbReference type="EMBL" id="PFFQ01000009">
    <property type="protein sequence ID" value="PIW18805.1"/>
    <property type="molecule type" value="Genomic_DNA"/>
</dbReference>
<name>A0A2M7G9S4_9BACT</name>
<dbReference type="Proteomes" id="UP000231019">
    <property type="component" value="Unassembled WGS sequence"/>
</dbReference>
<evidence type="ECO:0000313" key="2">
    <source>
        <dbReference type="EMBL" id="PIW18805.1"/>
    </source>
</evidence>
<sequence>MKSEVLAYFNMPDLTNVGLIIFFTVFISMLIWVFQPWRKPVYQHMSELPLQEDT</sequence>
<accession>A0A2M7G9S4</accession>
<dbReference type="Pfam" id="PF05545">
    <property type="entry name" value="FixQ"/>
    <property type="match status" value="1"/>
</dbReference>
<feature type="transmembrane region" description="Helical" evidence="1">
    <location>
        <begin position="14"/>
        <end position="34"/>
    </location>
</feature>
<dbReference type="InterPro" id="IPR008621">
    <property type="entry name" value="Cbb3-typ_cyt_oxidase_comp"/>
</dbReference>
<comment type="caution">
    <text evidence="2">The sequence shown here is derived from an EMBL/GenBank/DDBJ whole genome shotgun (WGS) entry which is preliminary data.</text>
</comment>
<keyword evidence="1" id="KW-0472">Membrane</keyword>
<protein>
    <submittedName>
        <fullName evidence="2">CcoQ/FixQ family Cbb3-type cytochrome c oxidase assembly chaperone</fullName>
    </submittedName>
</protein>
<proteinExistence type="predicted"/>
<evidence type="ECO:0000313" key="3">
    <source>
        <dbReference type="Proteomes" id="UP000231019"/>
    </source>
</evidence>
<dbReference type="AlphaFoldDB" id="A0A2M7G9S4"/>
<evidence type="ECO:0000256" key="1">
    <source>
        <dbReference type="SAM" id="Phobius"/>
    </source>
</evidence>
<keyword evidence="1" id="KW-0812">Transmembrane</keyword>
<gene>
    <name evidence="2" type="ORF">COW36_03235</name>
</gene>
<keyword evidence="1" id="KW-1133">Transmembrane helix</keyword>
<reference evidence="2 3" key="1">
    <citation type="submission" date="2017-09" db="EMBL/GenBank/DDBJ databases">
        <title>Depth-based differentiation of microbial function through sediment-hosted aquifers and enrichment of novel symbionts in the deep terrestrial subsurface.</title>
        <authorList>
            <person name="Probst A.J."/>
            <person name="Ladd B."/>
            <person name="Jarett J.K."/>
            <person name="Geller-Mcgrath D.E."/>
            <person name="Sieber C.M."/>
            <person name="Emerson J.B."/>
            <person name="Anantharaman K."/>
            <person name="Thomas B.C."/>
            <person name="Malmstrom R."/>
            <person name="Stieglmeier M."/>
            <person name="Klingl A."/>
            <person name="Woyke T."/>
            <person name="Ryan C.M."/>
            <person name="Banfield J.F."/>
        </authorList>
    </citation>
    <scope>NUCLEOTIDE SEQUENCE [LARGE SCALE GENOMIC DNA]</scope>
    <source>
        <strain evidence="2">CG17_big_fil_post_rev_8_21_14_2_50_48_46</strain>
    </source>
</reference>